<keyword evidence="1" id="KW-1133">Transmembrane helix</keyword>
<dbReference type="PANTHER" id="PTHR40278">
    <property type="entry name" value="DNA UTILIZATION PROTEIN HOFN"/>
    <property type="match status" value="1"/>
</dbReference>
<evidence type="ECO:0000256" key="1">
    <source>
        <dbReference type="SAM" id="Phobius"/>
    </source>
</evidence>
<dbReference type="GO" id="GO:0043107">
    <property type="term" value="P:type IV pilus-dependent motility"/>
    <property type="evidence" value="ECO:0007669"/>
    <property type="project" value="TreeGrafter"/>
</dbReference>
<dbReference type="KEGG" id="atx:GCD22_01662"/>
<organism evidence="2 3">
    <name type="scientific">Acidithiobacillus thiooxidans ATCC 19377</name>
    <dbReference type="NCBI Taxonomy" id="637390"/>
    <lineage>
        <taxon>Bacteria</taxon>
        <taxon>Pseudomonadati</taxon>
        <taxon>Pseudomonadota</taxon>
        <taxon>Acidithiobacillia</taxon>
        <taxon>Acidithiobacillales</taxon>
        <taxon>Acidithiobacillaceae</taxon>
        <taxon>Acidithiobacillus</taxon>
    </lineage>
</organism>
<reference evidence="2 3" key="1">
    <citation type="submission" date="2019-10" db="EMBL/GenBank/DDBJ databases">
        <authorList>
            <person name="Wang R."/>
        </authorList>
    </citation>
    <scope>NUCLEOTIDE SEQUENCE [LARGE SCALE GENOMIC DNA]</scope>
    <source>
        <strain evidence="2 3">ATCC 19377</strain>
    </source>
</reference>
<dbReference type="InterPro" id="IPR052534">
    <property type="entry name" value="Extracell_DNA_Util/SecSys_Comp"/>
</dbReference>
<protein>
    <submittedName>
        <fullName evidence="2">Pilus assembly protein PilN</fullName>
    </submittedName>
</protein>
<evidence type="ECO:0000313" key="2">
    <source>
        <dbReference type="EMBL" id="QFX95960.1"/>
    </source>
</evidence>
<feature type="transmembrane region" description="Helical" evidence="1">
    <location>
        <begin position="24"/>
        <end position="43"/>
    </location>
</feature>
<evidence type="ECO:0000313" key="3">
    <source>
        <dbReference type="Proteomes" id="UP000363590"/>
    </source>
</evidence>
<sequence>MHDLIRINLLPYREALRAEKNRQAVVVLVGILLIAAMIYYGIFQIFSAQVAAKDQQIQYLQTVSRQLKAEMTTIVDLRKKRAALIAREGLIAHLQDQRNQAVQVFNEMVQLTPPGVFLTTLRTSQQGLTVNGYAEGNADVAAFMRHIQKSAVFSHPVLNIISRFQLGHEPVNRFTLHMRWRSPSITGKKGL</sequence>
<dbReference type="EMBL" id="CP045571">
    <property type="protein sequence ID" value="QFX95960.1"/>
    <property type="molecule type" value="Genomic_DNA"/>
</dbReference>
<dbReference type="PANTHER" id="PTHR40278:SF2">
    <property type="entry name" value="TYPE IV PILUS INNER MEMBRANE COMPONENT PILN"/>
    <property type="match status" value="1"/>
</dbReference>
<gene>
    <name evidence="2" type="ORF">GCD22_01662</name>
</gene>
<proteinExistence type="predicted"/>
<dbReference type="Pfam" id="PF05137">
    <property type="entry name" value="PilN"/>
    <property type="match status" value="1"/>
</dbReference>
<dbReference type="GO" id="GO:0043683">
    <property type="term" value="P:type IV pilus assembly"/>
    <property type="evidence" value="ECO:0007669"/>
    <property type="project" value="TreeGrafter"/>
</dbReference>
<name>A0A5P9XQH6_ACITH</name>
<keyword evidence="1" id="KW-0472">Membrane</keyword>
<keyword evidence="1" id="KW-0812">Transmembrane</keyword>
<accession>A0A5P9XQH6</accession>
<dbReference type="Proteomes" id="UP000363590">
    <property type="component" value="Chromosome"/>
</dbReference>
<dbReference type="InterPro" id="IPR007813">
    <property type="entry name" value="PilN"/>
</dbReference>
<dbReference type="GeneID" id="60696006"/>
<dbReference type="AlphaFoldDB" id="A0A5P9XQH6"/>
<dbReference type="RefSeq" id="WP_244947607.1">
    <property type="nucleotide sequence ID" value="NZ_CP045571.1"/>
</dbReference>